<sequence>MQYNQLSNQRVLSIDAFRGITILVMIFVNELAGIRDIPAWMKHMPADADAMSFVDVVFPAFLFIVGMSVPFAINNRLKKGDGFWQLQGHIASRTLGLLVLGVFLVNTEGGYNEAEMGMSINVWALIFLAAAIMIWKVYYTQNKILVYSFKVLGIVVLTILAFLYKNVQGGHITPQWWGILGLIGWAYLYSSIIYQLTRGNMLMIFLMIAVCIGIYVVSRTESVAALSWLQWTRIQSGNAIDTAITLSGILLSLLFFQADKPTSDYKRFANAFVFTFVLFIAGYILRPAYKISKIYATPTWALYSAGLCCIIFIFLYWLTDKKHIDKWTGFFKPAAANPLLTYIIPDIIYFLTAWLGISLVPDSLRYGLPGTLWSAVYAVAVMGIVTVLNKMNIKLQL</sequence>
<keyword evidence="1" id="KW-0812">Transmembrane</keyword>
<evidence type="ECO:0000256" key="1">
    <source>
        <dbReference type="SAM" id="Phobius"/>
    </source>
</evidence>
<dbReference type="Pfam" id="PF16401">
    <property type="entry name" value="DUF5009"/>
    <property type="match status" value="1"/>
</dbReference>
<dbReference type="EMBL" id="JADWYR010000001">
    <property type="protein sequence ID" value="MBG9376330.1"/>
    <property type="molecule type" value="Genomic_DNA"/>
</dbReference>
<dbReference type="RefSeq" id="WP_196990344.1">
    <property type="nucleotide sequence ID" value="NZ_JADWYR010000001.1"/>
</dbReference>
<feature type="transmembrane region" description="Helical" evidence="1">
    <location>
        <begin position="12"/>
        <end position="32"/>
    </location>
</feature>
<feature type="transmembrane region" description="Helical" evidence="1">
    <location>
        <begin position="300"/>
        <end position="318"/>
    </location>
</feature>
<dbReference type="InterPro" id="IPR032176">
    <property type="entry name" value="DUF5009"/>
</dbReference>
<keyword evidence="1" id="KW-0472">Membrane</keyword>
<feature type="transmembrane region" description="Helical" evidence="1">
    <location>
        <begin position="366"/>
        <end position="388"/>
    </location>
</feature>
<feature type="transmembrane region" description="Helical" evidence="1">
    <location>
        <begin position="238"/>
        <end position="256"/>
    </location>
</feature>
<feature type="transmembrane region" description="Helical" evidence="1">
    <location>
        <begin position="339"/>
        <end position="360"/>
    </location>
</feature>
<organism evidence="3 4">
    <name type="scientific">Panacibacter microcysteis</name>
    <dbReference type="NCBI Taxonomy" id="2793269"/>
    <lineage>
        <taxon>Bacteria</taxon>
        <taxon>Pseudomonadati</taxon>
        <taxon>Bacteroidota</taxon>
        <taxon>Chitinophagia</taxon>
        <taxon>Chitinophagales</taxon>
        <taxon>Chitinophagaceae</taxon>
        <taxon>Panacibacter</taxon>
    </lineage>
</organism>
<feature type="transmembrane region" description="Helical" evidence="1">
    <location>
        <begin position="176"/>
        <end position="194"/>
    </location>
</feature>
<proteinExistence type="predicted"/>
<feature type="transmembrane region" description="Helical" evidence="1">
    <location>
        <begin position="94"/>
        <end position="112"/>
    </location>
</feature>
<dbReference type="Proteomes" id="UP000628448">
    <property type="component" value="Unassembled WGS sequence"/>
</dbReference>
<feature type="transmembrane region" description="Helical" evidence="1">
    <location>
        <begin position="201"/>
        <end position="218"/>
    </location>
</feature>
<dbReference type="PANTHER" id="PTHR31061">
    <property type="entry name" value="LD22376P"/>
    <property type="match status" value="1"/>
</dbReference>
<feature type="transmembrane region" description="Helical" evidence="1">
    <location>
        <begin position="268"/>
        <end position="285"/>
    </location>
</feature>
<comment type="caution">
    <text evidence="3">The sequence shown here is derived from an EMBL/GenBank/DDBJ whole genome shotgun (WGS) entry which is preliminary data.</text>
</comment>
<protein>
    <submittedName>
        <fullName evidence="3">DUF5009 domain-containing protein</fullName>
    </submittedName>
</protein>
<feature type="transmembrane region" description="Helical" evidence="1">
    <location>
        <begin position="52"/>
        <end position="73"/>
    </location>
</feature>
<name>A0A931GVF1_9BACT</name>
<keyword evidence="1" id="KW-1133">Transmembrane helix</keyword>
<evidence type="ECO:0000313" key="4">
    <source>
        <dbReference type="Proteomes" id="UP000628448"/>
    </source>
</evidence>
<reference evidence="3" key="1">
    <citation type="submission" date="2020-11" db="EMBL/GenBank/DDBJ databases">
        <title>Bacterial whole genome sequence for Panacibacter sp. DH6.</title>
        <authorList>
            <person name="Le V."/>
            <person name="Ko S."/>
            <person name="Ahn C.-Y."/>
            <person name="Oh H.-M."/>
        </authorList>
    </citation>
    <scope>NUCLEOTIDE SEQUENCE</scope>
    <source>
        <strain evidence="3">DH6</strain>
    </source>
</reference>
<gene>
    <name evidence="3" type="ORF">I5907_08800</name>
</gene>
<keyword evidence="4" id="KW-1185">Reference proteome</keyword>
<dbReference type="PANTHER" id="PTHR31061:SF24">
    <property type="entry name" value="LD22376P"/>
    <property type="match status" value="1"/>
</dbReference>
<accession>A0A931GVF1</accession>
<evidence type="ECO:0000259" key="2">
    <source>
        <dbReference type="Pfam" id="PF16401"/>
    </source>
</evidence>
<feature type="transmembrane region" description="Helical" evidence="1">
    <location>
        <begin position="118"/>
        <end position="138"/>
    </location>
</feature>
<dbReference type="AlphaFoldDB" id="A0A931GVF1"/>
<feature type="domain" description="DUF5009" evidence="2">
    <location>
        <begin position="12"/>
        <end position="232"/>
    </location>
</feature>
<feature type="transmembrane region" description="Helical" evidence="1">
    <location>
        <begin position="145"/>
        <end position="164"/>
    </location>
</feature>
<evidence type="ECO:0000313" key="3">
    <source>
        <dbReference type="EMBL" id="MBG9376330.1"/>
    </source>
</evidence>